<evidence type="ECO:0000256" key="8">
    <source>
        <dbReference type="ARBA" id="ARBA00022840"/>
    </source>
</evidence>
<evidence type="ECO:0000313" key="16">
    <source>
        <dbReference type="EMBL" id="EXB72472.1"/>
    </source>
</evidence>
<evidence type="ECO:0000256" key="13">
    <source>
        <dbReference type="SAM" id="Phobius"/>
    </source>
</evidence>
<feature type="compositionally biased region" description="Polar residues" evidence="12">
    <location>
        <begin position="602"/>
        <end position="621"/>
    </location>
</feature>
<dbReference type="FunFam" id="3.30.200.20:FF:000307">
    <property type="entry name" value="pollen receptor-like kinase 1"/>
    <property type="match status" value="1"/>
</dbReference>
<dbReference type="FunFam" id="1.10.510.10:FF:000095">
    <property type="entry name" value="protein STRUBBELIG-RECEPTOR FAMILY 8"/>
    <property type="match status" value="1"/>
</dbReference>
<keyword evidence="9 13" id="KW-1133">Transmembrane helix</keyword>
<evidence type="ECO:0000256" key="4">
    <source>
        <dbReference type="ARBA" id="ARBA00022692"/>
    </source>
</evidence>
<feature type="chain" id="PRO_5004932369" evidence="14">
    <location>
        <begin position="24"/>
        <end position="640"/>
    </location>
</feature>
<dbReference type="Gene3D" id="3.30.200.20">
    <property type="entry name" value="Phosphorylase Kinase, domain 1"/>
    <property type="match status" value="1"/>
</dbReference>
<evidence type="ECO:0000256" key="11">
    <source>
        <dbReference type="PROSITE-ProRule" id="PRU10141"/>
    </source>
</evidence>
<feature type="binding site" evidence="11">
    <location>
        <position position="366"/>
    </location>
    <ligand>
        <name>ATP</name>
        <dbReference type="ChEBI" id="CHEBI:30616"/>
    </ligand>
</feature>
<proteinExistence type="predicted"/>
<evidence type="ECO:0000259" key="15">
    <source>
        <dbReference type="PROSITE" id="PS50011"/>
    </source>
</evidence>
<keyword evidence="7 11" id="KW-0547">Nucleotide-binding</keyword>
<sequence length="640" mass="69613">MVENFLFIFSAIFLVGTISSVTAANLEEDKHALLDFLHNTSHSHRLNWDKDSSVCKTWTGIICNSDHTRVVELHLPGVGFRGPIPSNTLSRLSALEFLSLRVNSLSGSVPSDFSKLRNLTSLYLQSNKLSGPLPLDFSVWNNLTIINLSNNGFNGSIPSSIANLTHLTTLNLSNNSLSGQIPDLNIASLEELDLANNNLTGIVPRSLRRFPSSAFSGNNLLSENATPPSLPAQPPTSNGRPTKKTKKKLGEPAVLAIALGGCVLGFVLIALLMFICRSRGGGQSGVALKPQKKESYSKKGASESQDKTNRLFFFQGCNLAFDLEDLLRASAEVLGKGTFGTTYKAALEDATTTLAVKRLKEVTVAKRDFEQQMEIVGNIRHENVAPLRAYYYSKDEKLIVFDYYEQGNVSALLHGGRGDGRTPLDWEARLRIAAGAARGIGHIHTQNGGKLVHGNIKASNIFLNSQGYGCVADTGLVTLMNSMPPPVVRAAGYRAPEVTDTRKATHAADVYSFGVLLLELLTGKSPVHATGTEEVVHLVRWVNAVVREEWTAEVFDVQLLRYPNIEEEMVEMLQLGMSCVARIPEKRPKINDVVKSLEEVRQFNSGNRPSSDVTKSEISTPIPTPDVAPAAEIGSSSLPK</sequence>
<feature type="domain" description="Protein kinase" evidence="15">
    <location>
        <begin position="328"/>
        <end position="604"/>
    </location>
</feature>
<dbReference type="GO" id="GO:0016020">
    <property type="term" value="C:membrane"/>
    <property type="evidence" value="ECO:0007669"/>
    <property type="project" value="UniProtKB-SubCell"/>
</dbReference>
<keyword evidence="8 11" id="KW-0067">ATP-binding</keyword>
<dbReference type="PROSITE" id="PS50011">
    <property type="entry name" value="PROTEIN_KINASE_DOM"/>
    <property type="match status" value="1"/>
</dbReference>
<keyword evidence="3" id="KW-0433">Leucine-rich repeat</keyword>
<dbReference type="SMART" id="SM00369">
    <property type="entry name" value="LRR_TYP"/>
    <property type="match status" value="4"/>
</dbReference>
<dbReference type="PROSITE" id="PS00107">
    <property type="entry name" value="PROTEIN_KINASE_ATP"/>
    <property type="match status" value="1"/>
</dbReference>
<dbReference type="InterPro" id="IPR001611">
    <property type="entry name" value="Leu-rich_rpt"/>
</dbReference>
<evidence type="ECO:0000256" key="5">
    <source>
        <dbReference type="ARBA" id="ARBA00022729"/>
    </source>
</evidence>
<evidence type="ECO:0000256" key="10">
    <source>
        <dbReference type="ARBA" id="ARBA00023136"/>
    </source>
</evidence>
<dbReference type="GO" id="GO:0004672">
    <property type="term" value="F:protein kinase activity"/>
    <property type="evidence" value="ECO:0007669"/>
    <property type="project" value="InterPro"/>
</dbReference>
<dbReference type="GO" id="GO:0005524">
    <property type="term" value="F:ATP binding"/>
    <property type="evidence" value="ECO:0007669"/>
    <property type="project" value="UniProtKB-UniRule"/>
</dbReference>
<feature type="region of interest" description="Disordered" evidence="12">
    <location>
        <begin position="221"/>
        <end position="247"/>
    </location>
</feature>
<feature type="transmembrane region" description="Helical" evidence="13">
    <location>
        <begin position="253"/>
        <end position="275"/>
    </location>
</feature>
<evidence type="ECO:0000256" key="2">
    <source>
        <dbReference type="ARBA" id="ARBA00022553"/>
    </source>
</evidence>
<keyword evidence="6" id="KW-0677">Repeat</keyword>
<dbReference type="InterPro" id="IPR013210">
    <property type="entry name" value="LRR_N_plant-typ"/>
</dbReference>
<keyword evidence="17" id="KW-1185">Reference proteome</keyword>
<evidence type="ECO:0000256" key="7">
    <source>
        <dbReference type="ARBA" id="ARBA00022741"/>
    </source>
</evidence>
<dbReference type="Proteomes" id="UP000030645">
    <property type="component" value="Unassembled WGS sequence"/>
</dbReference>
<dbReference type="KEGG" id="mnt:21394728"/>
<reference evidence="17" key="1">
    <citation type="submission" date="2013-01" db="EMBL/GenBank/DDBJ databases">
        <title>Draft Genome Sequence of a Mulberry Tree, Morus notabilis C.K. Schneid.</title>
        <authorList>
            <person name="He N."/>
            <person name="Zhao S."/>
        </authorList>
    </citation>
    <scope>NUCLEOTIDE SEQUENCE</scope>
</reference>
<dbReference type="InterPro" id="IPR011009">
    <property type="entry name" value="Kinase-like_dom_sf"/>
</dbReference>
<protein>
    <submittedName>
        <fullName evidence="16">Putative inactive receptor kinase</fullName>
    </submittedName>
</protein>
<evidence type="ECO:0000256" key="9">
    <source>
        <dbReference type="ARBA" id="ARBA00022989"/>
    </source>
</evidence>
<dbReference type="InterPro" id="IPR017441">
    <property type="entry name" value="Protein_kinase_ATP_BS"/>
</dbReference>
<dbReference type="Gene3D" id="1.10.510.10">
    <property type="entry name" value="Transferase(Phosphotransferase) domain 1"/>
    <property type="match status" value="1"/>
</dbReference>
<dbReference type="InterPro" id="IPR000719">
    <property type="entry name" value="Prot_kinase_dom"/>
</dbReference>
<feature type="region of interest" description="Disordered" evidence="12">
    <location>
        <begin position="602"/>
        <end position="640"/>
    </location>
</feature>
<gene>
    <name evidence="16" type="ORF">L484_011474</name>
</gene>
<organism evidence="16 17">
    <name type="scientific">Morus notabilis</name>
    <dbReference type="NCBI Taxonomy" id="981085"/>
    <lineage>
        <taxon>Eukaryota</taxon>
        <taxon>Viridiplantae</taxon>
        <taxon>Streptophyta</taxon>
        <taxon>Embryophyta</taxon>
        <taxon>Tracheophyta</taxon>
        <taxon>Spermatophyta</taxon>
        <taxon>Magnoliopsida</taxon>
        <taxon>eudicotyledons</taxon>
        <taxon>Gunneridae</taxon>
        <taxon>Pentapetalae</taxon>
        <taxon>rosids</taxon>
        <taxon>fabids</taxon>
        <taxon>Rosales</taxon>
        <taxon>Moraceae</taxon>
        <taxon>Moreae</taxon>
        <taxon>Morus</taxon>
    </lineage>
</organism>
<dbReference type="SUPFAM" id="SSF52058">
    <property type="entry name" value="L domain-like"/>
    <property type="match status" value="1"/>
</dbReference>
<evidence type="ECO:0000256" key="1">
    <source>
        <dbReference type="ARBA" id="ARBA00004370"/>
    </source>
</evidence>
<dbReference type="InterPro" id="IPR001245">
    <property type="entry name" value="Ser-Thr/Tyr_kinase_cat_dom"/>
</dbReference>
<dbReference type="InterPro" id="IPR003591">
    <property type="entry name" value="Leu-rich_rpt_typical-subtyp"/>
</dbReference>
<evidence type="ECO:0000313" key="17">
    <source>
        <dbReference type="Proteomes" id="UP000030645"/>
    </source>
</evidence>
<dbReference type="OrthoDB" id="676979at2759"/>
<evidence type="ECO:0000256" key="3">
    <source>
        <dbReference type="ARBA" id="ARBA00022614"/>
    </source>
</evidence>
<feature type="region of interest" description="Disordered" evidence="12">
    <location>
        <begin position="282"/>
        <end position="302"/>
    </location>
</feature>
<accession>W9R5T9</accession>
<feature type="compositionally biased region" description="Basic and acidic residues" evidence="12">
    <location>
        <begin position="291"/>
        <end position="302"/>
    </location>
</feature>
<dbReference type="PANTHER" id="PTHR48010:SF1">
    <property type="entry name" value="PROTEIN KINASE DOMAIN-CONTAINING PROTEIN"/>
    <property type="match status" value="1"/>
</dbReference>
<dbReference type="Pfam" id="PF13855">
    <property type="entry name" value="LRR_8"/>
    <property type="match status" value="1"/>
</dbReference>
<keyword evidence="10 13" id="KW-0472">Membrane</keyword>
<dbReference type="PANTHER" id="PTHR48010">
    <property type="entry name" value="OS05G0588300 PROTEIN"/>
    <property type="match status" value="1"/>
</dbReference>
<dbReference type="InterPro" id="IPR032675">
    <property type="entry name" value="LRR_dom_sf"/>
</dbReference>
<evidence type="ECO:0000256" key="14">
    <source>
        <dbReference type="SAM" id="SignalP"/>
    </source>
</evidence>
<keyword evidence="2" id="KW-0597">Phosphoprotein</keyword>
<keyword evidence="16" id="KW-0675">Receptor</keyword>
<evidence type="ECO:0000256" key="12">
    <source>
        <dbReference type="SAM" id="MobiDB-lite"/>
    </source>
</evidence>
<dbReference type="eggNOG" id="ENOG502QTFK">
    <property type="taxonomic scope" value="Eukaryota"/>
</dbReference>
<dbReference type="FunFam" id="3.80.10.10:FF:000234">
    <property type="entry name" value="Probable inactive receptor kinase RLK902"/>
    <property type="match status" value="1"/>
</dbReference>
<dbReference type="Gene3D" id="3.80.10.10">
    <property type="entry name" value="Ribonuclease Inhibitor"/>
    <property type="match status" value="2"/>
</dbReference>
<dbReference type="PRINTS" id="PR00019">
    <property type="entry name" value="LEURICHRPT"/>
</dbReference>
<feature type="signal peptide" evidence="14">
    <location>
        <begin position="1"/>
        <end position="23"/>
    </location>
</feature>
<keyword evidence="16" id="KW-0808">Transferase</keyword>
<dbReference type="Pfam" id="PF08263">
    <property type="entry name" value="LRRNT_2"/>
    <property type="match status" value="1"/>
</dbReference>
<dbReference type="AlphaFoldDB" id="W9R5T9"/>
<comment type="subcellular location">
    <subcellularLocation>
        <location evidence="1">Membrane</location>
    </subcellularLocation>
</comment>
<evidence type="ECO:0000256" key="6">
    <source>
        <dbReference type="ARBA" id="ARBA00022737"/>
    </source>
</evidence>
<dbReference type="PROSITE" id="PS51450">
    <property type="entry name" value="LRR"/>
    <property type="match status" value="1"/>
</dbReference>
<dbReference type="Pfam" id="PF07714">
    <property type="entry name" value="PK_Tyr_Ser-Thr"/>
    <property type="match status" value="1"/>
</dbReference>
<keyword evidence="5 14" id="KW-0732">Signal</keyword>
<keyword evidence="4 13" id="KW-0812">Transmembrane</keyword>
<dbReference type="InterPro" id="IPR050994">
    <property type="entry name" value="At_inactive_RLKs"/>
</dbReference>
<dbReference type="EMBL" id="KE344625">
    <property type="protein sequence ID" value="EXB72472.1"/>
    <property type="molecule type" value="Genomic_DNA"/>
</dbReference>
<dbReference type="SUPFAM" id="SSF56112">
    <property type="entry name" value="Protein kinase-like (PK-like)"/>
    <property type="match status" value="1"/>
</dbReference>
<name>W9R5T9_9ROSA</name>
<dbReference type="Pfam" id="PF00560">
    <property type="entry name" value="LRR_1"/>
    <property type="match status" value="3"/>
</dbReference>
<keyword evidence="16" id="KW-0418">Kinase</keyword>